<feature type="compositionally biased region" description="Low complexity" evidence="1">
    <location>
        <begin position="521"/>
        <end position="550"/>
    </location>
</feature>
<feature type="domain" description="Bacterial Ig-like" evidence="4">
    <location>
        <begin position="239"/>
        <end position="322"/>
    </location>
</feature>
<accession>A0ABX0SCL1</accession>
<comment type="caution">
    <text evidence="5">The sequence shown here is derived from an EMBL/GenBank/DDBJ whole genome shotgun (WGS) entry which is preliminary data.</text>
</comment>
<evidence type="ECO:0000313" key="6">
    <source>
        <dbReference type="Proteomes" id="UP000749311"/>
    </source>
</evidence>
<dbReference type="Gene3D" id="2.60.40.2700">
    <property type="match status" value="1"/>
</dbReference>
<evidence type="ECO:0000259" key="4">
    <source>
        <dbReference type="Pfam" id="PF16640"/>
    </source>
</evidence>
<dbReference type="InterPro" id="IPR022435">
    <property type="entry name" value="Surface-anchored_actinobac"/>
</dbReference>
<protein>
    <submittedName>
        <fullName evidence="5">Surface-anchored protein</fullName>
    </submittedName>
</protein>
<feature type="signal peptide" evidence="3">
    <location>
        <begin position="1"/>
        <end position="21"/>
    </location>
</feature>
<keyword evidence="6" id="KW-1185">Reference proteome</keyword>
<keyword evidence="2" id="KW-1133">Transmembrane helix</keyword>
<dbReference type="InterPro" id="IPR013783">
    <property type="entry name" value="Ig-like_fold"/>
</dbReference>
<feature type="region of interest" description="Disordered" evidence="1">
    <location>
        <begin position="520"/>
        <end position="564"/>
    </location>
</feature>
<dbReference type="EMBL" id="JAAMOZ010000001">
    <property type="protein sequence ID" value="NIH56127.1"/>
    <property type="molecule type" value="Genomic_DNA"/>
</dbReference>
<evidence type="ECO:0000256" key="3">
    <source>
        <dbReference type="SAM" id="SignalP"/>
    </source>
</evidence>
<organism evidence="5 6">
    <name type="scientific">Brooklawnia cerclae</name>
    <dbReference type="NCBI Taxonomy" id="349934"/>
    <lineage>
        <taxon>Bacteria</taxon>
        <taxon>Bacillati</taxon>
        <taxon>Actinomycetota</taxon>
        <taxon>Actinomycetes</taxon>
        <taxon>Propionibacteriales</taxon>
        <taxon>Propionibacteriaceae</taxon>
        <taxon>Brooklawnia</taxon>
    </lineage>
</organism>
<reference evidence="5 6" key="1">
    <citation type="submission" date="2020-02" db="EMBL/GenBank/DDBJ databases">
        <title>Sequencing the genomes of 1000 actinobacteria strains.</title>
        <authorList>
            <person name="Klenk H.-P."/>
        </authorList>
    </citation>
    <scope>NUCLEOTIDE SEQUENCE [LARGE SCALE GENOMIC DNA]</scope>
    <source>
        <strain evidence="5 6">DSM 19609</strain>
    </source>
</reference>
<keyword evidence="2" id="KW-0812">Transmembrane</keyword>
<keyword evidence="2" id="KW-0472">Membrane</keyword>
<dbReference type="Pfam" id="PF16640">
    <property type="entry name" value="Big_3_5"/>
    <property type="match status" value="1"/>
</dbReference>
<evidence type="ECO:0000256" key="2">
    <source>
        <dbReference type="SAM" id="Phobius"/>
    </source>
</evidence>
<keyword evidence="3" id="KW-0732">Signal</keyword>
<gene>
    <name evidence="5" type="ORF">FB473_000772</name>
</gene>
<feature type="transmembrane region" description="Helical" evidence="2">
    <location>
        <begin position="573"/>
        <end position="594"/>
    </location>
</feature>
<dbReference type="NCBIfam" id="TIGR03769">
    <property type="entry name" value="P_ac_wall_RPT"/>
    <property type="match status" value="1"/>
</dbReference>
<dbReference type="Gene3D" id="2.60.40.10">
    <property type="entry name" value="Immunoglobulins"/>
    <property type="match status" value="1"/>
</dbReference>
<sequence>MARRAVSVLTAVLMMIGGALGGVTAAFGQEGEPPAPQDKRVLGAVHTDAIAAFVDDGRLVARTMADVDGELGKRLETDSLIFNLDGGQTSVPAGASYEFLGPRETIWMAPQTQNMSLIWPGFSTQAPSLIEAIGTSGVVGIDLTGFEGPQSDSYLEVFTMGAFGNPTRIYSTKDSLTSWSRNANMHTHVNWAFSDPGRYVLEFTLSTIIDGTPQTATQDYVFFVGDMADYPTVTPTVALTSDPAEPGVGETVALTATVAPAEAEGYVEFFDGSTSLGWETVEDGQASLSDVALSVGGHSLTANFTPRWSQESAAAQSDAINVQMPGATLVNTAPPSISGTPAVGGVLTASEGGWTPAPDSVSYQWLRDGHPVTGATGATYTPGVADAGATISAAVTLVAQGYEDAVATTEGVVIDRQPLIDPPASPAADELDDGNHSGLRAVVDEGTVTIRFADGAVTDGDWVYLHGYSEPVDLGWHQVRDGAIVVDVSGLTPGEHRIAVQALDGGLIGWVGLTVVKAPEPTDSVPSSPVSSSPTSSDPASSAPRSSAPTGADGRPLPQTGLFGGAPSSGGGFVGAGAGVGAVLLLGLGAWLVVHRRTTRKD</sequence>
<feature type="chain" id="PRO_5045145999" evidence="3">
    <location>
        <begin position="22"/>
        <end position="602"/>
    </location>
</feature>
<dbReference type="RefSeq" id="WP_208390423.1">
    <property type="nucleotide sequence ID" value="NZ_BAAAOO010000002.1"/>
</dbReference>
<proteinExistence type="predicted"/>
<dbReference type="NCBIfam" id="NF038134">
    <property type="entry name" value="choice_anch_M"/>
    <property type="match status" value="1"/>
</dbReference>
<evidence type="ECO:0000256" key="1">
    <source>
        <dbReference type="SAM" id="MobiDB-lite"/>
    </source>
</evidence>
<evidence type="ECO:0000313" key="5">
    <source>
        <dbReference type="EMBL" id="NIH56127.1"/>
    </source>
</evidence>
<dbReference type="Proteomes" id="UP000749311">
    <property type="component" value="Unassembled WGS sequence"/>
</dbReference>
<name>A0ABX0SCL1_9ACTN</name>
<dbReference type="InterPro" id="IPR032109">
    <property type="entry name" value="Big_3_5"/>
</dbReference>